<evidence type="ECO:0008006" key="5">
    <source>
        <dbReference type="Google" id="ProtNLM"/>
    </source>
</evidence>
<evidence type="ECO:0000256" key="1">
    <source>
        <dbReference type="SAM" id="MobiDB-lite"/>
    </source>
</evidence>
<dbReference type="EMBL" id="AP017423">
    <property type="protein sequence ID" value="BCX68987.1"/>
    <property type="molecule type" value="Genomic_DNA"/>
</dbReference>
<feature type="signal peptide" evidence="2">
    <location>
        <begin position="1"/>
        <end position="21"/>
    </location>
</feature>
<feature type="region of interest" description="Disordered" evidence="1">
    <location>
        <begin position="39"/>
        <end position="69"/>
    </location>
</feature>
<gene>
    <name evidence="3" type="ORF">LAB08_R36290</name>
</gene>
<sequence length="69" mass="6916">MNSLKTLLIVTLMTASVAAMAEGGGDTVMAKMEAARATAMTTPQQSAAATATATASNHNTASNDVSRSN</sequence>
<keyword evidence="4" id="KW-1185">Reference proteome</keyword>
<protein>
    <recommendedName>
        <fullName evidence="5">Secreted protein</fullName>
    </recommendedName>
</protein>
<evidence type="ECO:0000256" key="2">
    <source>
        <dbReference type="SAM" id="SignalP"/>
    </source>
</evidence>
<dbReference type="NCBIfam" id="NF041599">
    <property type="entry name" value="reg_PtrA_PA2808"/>
    <property type="match status" value="1"/>
</dbReference>
<accession>A0ABM7RWV5</accession>
<dbReference type="RefSeq" id="WP_096510400.1">
    <property type="nucleotide sequence ID" value="NZ_AP017423.2"/>
</dbReference>
<evidence type="ECO:0000313" key="3">
    <source>
        <dbReference type="EMBL" id="BCX68987.1"/>
    </source>
</evidence>
<proteinExistence type="predicted"/>
<feature type="chain" id="PRO_5047281622" description="Secreted protein" evidence="2">
    <location>
        <begin position="22"/>
        <end position="69"/>
    </location>
</feature>
<dbReference type="Proteomes" id="UP000218595">
    <property type="component" value="Chromosome"/>
</dbReference>
<feature type="compositionally biased region" description="Low complexity" evidence="1">
    <location>
        <begin position="39"/>
        <end position="63"/>
    </location>
</feature>
<name>A0ABM7RWV5_9PSED</name>
<reference evidence="3 4" key="1">
    <citation type="submission" date="2016-04" db="EMBL/GenBank/DDBJ databases">
        <title>Complete genome sequence of Pseudomonas sp. LAB-08 isolated from TCE contaminated aquifer soil.</title>
        <authorList>
            <person name="Dohra H."/>
            <person name="Suzuki K."/>
            <person name="Fatma A."/>
            <person name="Inuzuka Y."/>
            <person name="Honjo M."/>
            <person name="Tashiro Y."/>
            <person name="Futamata H."/>
        </authorList>
    </citation>
    <scope>NUCLEOTIDE SEQUENCE [LARGE SCALE GENOMIC DNA]</scope>
    <source>
        <strain evidence="3 4">LAB-08</strain>
    </source>
</reference>
<evidence type="ECO:0000313" key="4">
    <source>
        <dbReference type="Proteomes" id="UP000218595"/>
    </source>
</evidence>
<keyword evidence="2" id="KW-0732">Signal</keyword>
<organism evidence="3 4">
    <name type="scientific">Pseudomonas izuensis</name>
    <dbReference type="NCBI Taxonomy" id="2684212"/>
    <lineage>
        <taxon>Bacteria</taxon>
        <taxon>Pseudomonadati</taxon>
        <taxon>Pseudomonadota</taxon>
        <taxon>Gammaproteobacteria</taxon>
        <taxon>Pseudomonadales</taxon>
        <taxon>Pseudomonadaceae</taxon>
        <taxon>Pseudomonas</taxon>
    </lineage>
</organism>